<sequence length="102" mass="11897">MDDLRTPKDADLADMMETYARMVRLQGRIQDLLRRLEQAQGYLDEPGSNQFIGRERYERARVQCSDAIVDLRDARHLAHRWLNLAERRVGHEGPKGHFPEPA</sequence>
<proteinExistence type="predicted"/>
<comment type="caution">
    <text evidence="1">The sequence shown here is derived from an EMBL/GenBank/DDBJ whole genome shotgun (WGS) entry which is preliminary data.</text>
</comment>
<dbReference type="Proteomes" id="UP001216907">
    <property type="component" value="Unassembled WGS sequence"/>
</dbReference>
<dbReference type="RefSeq" id="WP_277864524.1">
    <property type="nucleotide sequence ID" value="NZ_JARRAG010000003.1"/>
</dbReference>
<dbReference type="EMBL" id="JARRAG010000003">
    <property type="protein sequence ID" value="MDG3008197.1"/>
    <property type="molecule type" value="Genomic_DNA"/>
</dbReference>
<organism evidence="1 2">
    <name type="scientific">Paludisphaera mucosa</name>
    <dbReference type="NCBI Taxonomy" id="3030827"/>
    <lineage>
        <taxon>Bacteria</taxon>
        <taxon>Pseudomonadati</taxon>
        <taxon>Planctomycetota</taxon>
        <taxon>Planctomycetia</taxon>
        <taxon>Isosphaerales</taxon>
        <taxon>Isosphaeraceae</taxon>
        <taxon>Paludisphaera</taxon>
    </lineage>
</organism>
<evidence type="ECO:0000313" key="1">
    <source>
        <dbReference type="EMBL" id="MDG3008197.1"/>
    </source>
</evidence>
<keyword evidence="2" id="KW-1185">Reference proteome</keyword>
<accession>A0ABT6FKU2</accession>
<protein>
    <submittedName>
        <fullName evidence="1">Uncharacterized protein</fullName>
    </submittedName>
</protein>
<gene>
    <name evidence="1" type="ORF">PZE19_30895</name>
</gene>
<reference evidence="1 2" key="1">
    <citation type="submission" date="2023-03" db="EMBL/GenBank/DDBJ databases">
        <title>Paludisphaera mucosa sp. nov. a novel planctomycete from northern fen.</title>
        <authorList>
            <person name="Ivanova A."/>
        </authorList>
    </citation>
    <scope>NUCLEOTIDE SEQUENCE [LARGE SCALE GENOMIC DNA]</scope>
    <source>
        <strain evidence="1 2">Pla2</strain>
    </source>
</reference>
<evidence type="ECO:0000313" key="2">
    <source>
        <dbReference type="Proteomes" id="UP001216907"/>
    </source>
</evidence>
<name>A0ABT6FKU2_9BACT</name>